<comment type="similarity">
    <text evidence="2 9">Belongs to the ZWILCH family.</text>
</comment>
<name>A0A8R1Y5J2_PRIPA</name>
<dbReference type="AlphaFoldDB" id="A0A8R1Y5J2"/>
<dbReference type="InterPro" id="IPR018630">
    <property type="entry name" value="Zwilch"/>
</dbReference>
<dbReference type="Proteomes" id="UP000005239">
    <property type="component" value="Unassembled WGS sequence"/>
</dbReference>
<gene>
    <name evidence="10" type="primary">WBGene00091414</name>
</gene>
<dbReference type="GO" id="GO:0007094">
    <property type="term" value="P:mitotic spindle assembly checkpoint signaling"/>
    <property type="evidence" value="ECO:0000318"/>
    <property type="project" value="GO_Central"/>
</dbReference>
<evidence type="ECO:0000256" key="4">
    <source>
        <dbReference type="ARBA" id="ARBA00022618"/>
    </source>
</evidence>
<dbReference type="Gene3D" id="1.20.58.730">
    <property type="match status" value="1"/>
</dbReference>
<keyword evidence="3 9" id="KW-0158">Chromosome</keyword>
<evidence type="ECO:0000256" key="9">
    <source>
        <dbReference type="RuleBase" id="RU369076"/>
    </source>
</evidence>
<sequence length="612" mass="69650">MADLQISAAHIAENEPTLYHDEFRVRLVDHRVLPIVGNDSLFAQQQMVVIDYPDVEKPRFEDVDEDKENTIHTADTTLQAGGGSPLKFNFLTLDKLKEGDADLFNFKVSIRTITENTFPVNPIPVDRAFAIRQRLHNSDLPFFDADDKILPSSPIFFVCNASDEKRTVYVGIQRSASTCRLFNTECTGGLDVAGRDAILNNFDRFSLIGDKKCSTRMQIEILRPRLHKKEDEVDNTVDAISTLSVDYSTNEYDIAQMPSSTAYATLNFSPGWCDPRVDYDLKTRDLQLMMVMARALHSDIPFDWTHAGERKKKDSEIQSEVRALIANTNQQVTTDESKRYIDFTERLWEILRECRSNELLVKCLQIIYSAVRSKSINTILHDDNYSSLATLIRDSCKGKEVRPPRLEGLQPIDTLLEIAVEKFRRDLVTEFVKRSFVASEGDIRDMLMRSLERVKATKDKVVDDTRALIPLHLGLQTISHLEGTLILTHRNTLAKYTKDVITRYMSKEITNFHDVNFELRIPLIQVKPEIIPGMKPASFSTEVIYKCKDGNQKGNERARAHLFLARTPPLRGLEGVLANIDDPSNRYVATVTKCTTLTMKKKIVKKDGRSEA</sequence>
<keyword evidence="11" id="KW-1185">Reference proteome</keyword>
<comment type="function">
    <text evidence="9">Essential component of the mitotic checkpoint, which prevents cells from prematurely exiting mitosis. Required for the assembly of the dynein-dynactin and MAD1-MAD2 complexes onto kinetochores. Its function related to the spindle assembly machinery is proposed to depend on its association in the mitotic RZZ complex.</text>
</comment>
<dbReference type="Gene3D" id="1.10.287.1880">
    <property type="match status" value="1"/>
</dbReference>
<evidence type="ECO:0000256" key="6">
    <source>
        <dbReference type="ARBA" id="ARBA00022838"/>
    </source>
</evidence>
<proteinExistence type="inferred from homology"/>
<evidence type="ECO:0000313" key="10">
    <source>
        <dbReference type="EnsemblMetazoa" id="PPA01860.1"/>
    </source>
</evidence>
<comment type="subcellular location">
    <subcellularLocation>
        <location evidence="1 9">Chromosome</location>
        <location evidence="1 9">Centromere</location>
        <location evidence="1 9">Kinetochore</location>
    </subcellularLocation>
</comment>
<evidence type="ECO:0000313" key="11">
    <source>
        <dbReference type="Proteomes" id="UP000005239"/>
    </source>
</evidence>
<dbReference type="PANTHER" id="PTHR15995:SF1">
    <property type="entry name" value="PROTEIN ZWILCH HOMOLOG"/>
    <property type="match status" value="1"/>
</dbReference>
<comment type="subunit">
    <text evidence="9">Component of the RZZ complex.</text>
</comment>
<reference evidence="10" key="2">
    <citation type="submission" date="2022-06" db="UniProtKB">
        <authorList>
            <consortium name="EnsemblMetazoa"/>
        </authorList>
    </citation>
    <scope>IDENTIFICATION</scope>
    <source>
        <strain evidence="10">PS312</strain>
    </source>
</reference>
<keyword evidence="7 9" id="KW-0131">Cell cycle</keyword>
<accession>A0A8R1Y5J2</accession>
<keyword evidence="5 9" id="KW-0498">Mitosis</keyword>
<dbReference type="GO" id="GO:1990423">
    <property type="term" value="C:RZZ complex"/>
    <property type="evidence" value="ECO:0000318"/>
    <property type="project" value="GO_Central"/>
</dbReference>
<dbReference type="PANTHER" id="PTHR15995">
    <property type="entry name" value="PROTEIN ZWILCH HOMOLOG"/>
    <property type="match status" value="1"/>
</dbReference>
<dbReference type="Pfam" id="PF09817">
    <property type="entry name" value="Zwilch"/>
    <property type="match status" value="1"/>
</dbReference>
<evidence type="ECO:0000256" key="1">
    <source>
        <dbReference type="ARBA" id="ARBA00004629"/>
    </source>
</evidence>
<keyword evidence="6 9" id="KW-0995">Kinetochore</keyword>
<evidence type="ECO:0000256" key="7">
    <source>
        <dbReference type="ARBA" id="ARBA00023306"/>
    </source>
</evidence>
<evidence type="ECO:0000256" key="8">
    <source>
        <dbReference type="ARBA" id="ARBA00023328"/>
    </source>
</evidence>
<keyword evidence="8 9" id="KW-0137">Centromere</keyword>
<evidence type="ECO:0000256" key="5">
    <source>
        <dbReference type="ARBA" id="ARBA00022776"/>
    </source>
</evidence>
<organism evidence="10 11">
    <name type="scientific">Pristionchus pacificus</name>
    <name type="common">Parasitic nematode worm</name>
    <dbReference type="NCBI Taxonomy" id="54126"/>
    <lineage>
        <taxon>Eukaryota</taxon>
        <taxon>Metazoa</taxon>
        <taxon>Ecdysozoa</taxon>
        <taxon>Nematoda</taxon>
        <taxon>Chromadorea</taxon>
        <taxon>Rhabditida</taxon>
        <taxon>Rhabditina</taxon>
        <taxon>Diplogasteromorpha</taxon>
        <taxon>Diplogasteroidea</taxon>
        <taxon>Neodiplogasteridae</taxon>
        <taxon>Pristionchus</taxon>
    </lineage>
</organism>
<protein>
    <recommendedName>
        <fullName evidence="9">Protein zwilch</fullName>
    </recommendedName>
</protein>
<evidence type="ECO:0000256" key="3">
    <source>
        <dbReference type="ARBA" id="ARBA00022454"/>
    </source>
</evidence>
<dbReference type="GO" id="GO:0051301">
    <property type="term" value="P:cell division"/>
    <property type="evidence" value="ECO:0007669"/>
    <property type="project" value="UniProtKB-UniRule"/>
</dbReference>
<dbReference type="GO" id="GO:0034501">
    <property type="term" value="P:protein localization to kinetochore"/>
    <property type="evidence" value="ECO:0000318"/>
    <property type="project" value="GO_Central"/>
</dbReference>
<keyword evidence="4 9" id="KW-0132">Cell division</keyword>
<reference evidence="11" key="1">
    <citation type="journal article" date="2008" name="Nat. Genet.">
        <title>The Pristionchus pacificus genome provides a unique perspective on nematode lifestyle and parasitism.</title>
        <authorList>
            <person name="Dieterich C."/>
            <person name="Clifton S.W."/>
            <person name="Schuster L.N."/>
            <person name="Chinwalla A."/>
            <person name="Delehaunty K."/>
            <person name="Dinkelacker I."/>
            <person name="Fulton L."/>
            <person name="Fulton R."/>
            <person name="Godfrey J."/>
            <person name="Minx P."/>
            <person name="Mitreva M."/>
            <person name="Roeseler W."/>
            <person name="Tian H."/>
            <person name="Witte H."/>
            <person name="Yang S.P."/>
            <person name="Wilson R.K."/>
            <person name="Sommer R.J."/>
        </authorList>
    </citation>
    <scope>NUCLEOTIDE SEQUENCE [LARGE SCALE GENOMIC DNA]</scope>
    <source>
        <strain evidence="11">PS312</strain>
    </source>
</reference>
<dbReference type="EnsemblMetazoa" id="PPA01860.1">
    <property type="protein sequence ID" value="PPA01860.1"/>
    <property type="gene ID" value="WBGene00091414"/>
</dbReference>
<evidence type="ECO:0000256" key="2">
    <source>
        <dbReference type="ARBA" id="ARBA00009062"/>
    </source>
</evidence>